<feature type="compositionally biased region" description="Polar residues" evidence="11">
    <location>
        <begin position="18"/>
        <end position="32"/>
    </location>
</feature>
<evidence type="ECO:0000256" key="6">
    <source>
        <dbReference type="ARBA" id="ARBA00022989"/>
    </source>
</evidence>
<evidence type="ECO:0000256" key="3">
    <source>
        <dbReference type="ARBA" id="ARBA00022692"/>
    </source>
</evidence>
<evidence type="ECO:0000313" key="13">
    <source>
        <dbReference type="EMBL" id="OBT92960.1"/>
    </source>
</evidence>
<sequence length="374" mass="40444">MARCLHLTLSHQYKVSSSRVGVETPSMSSTRPPASVRAEDVQRTHLVQFPPLPHTNSKTASKVQGSKQWVPLVAGGAGGVTAALLTAPLDVLRTRLQSEFYRRPALPPFSYFSPSTSSGRGIASRTLSPTTHIRETLRLLLAIHRLEGPRALFKGVLPLIAGLGPSSALKFWTYNSVKRGLENHGVQGAWLHAISAAVAGGVVCTVMCPVWVVKTRILRGEGWRGLWRGLGASYLGVGETVVQWVVYERVKRVIREREERREGAVDGGEREKGGWERVCDGAVWAVAAGGSKGVAVGLAYPHEVLRTRLRQAPLVGGRRKYRGVVQCVRLVVREEGVRALWGGLTPHLMRAVPAAGIVFGVFEVVVGVLGGEGE</sequence>
<evidence type="ECO:0000256" key="2">
    <source>
        <dbReference type="ARBA" id="ARBA00022448"/>
    </source>
</evidence>
<protein>
    <submittedName>
        <fullName evidence="13">Uncharacterized protein</fullName>
    </submittedName>
</protein>
<evidence type="ECO:0000256" key="7">
    <source>
        <dbReference type="ARBA" id="ARBA00023128"/>
    </source>
</evidence>
<dbReference type="AlphaFoldDB" id="A0A1B8GAW0"/>
<dbReference type="OrthoDB" id="269120at2759"/>
<keyword evidence="6 12" id="KW-1133">Transmembrane helix</keyword>
<feature type="transmembrane region" description="Helical" evidence="12">
    <location>
        <begin position="225"/>
        <end position="247"/>
    </location>
</feature>
<organism evidence="13 14">
    <name type="scientific">Pseudogymnoascus verrucosus</name>
    <dbReference type="NCBI Taxonomy" id="342668"/>
    <lineage>
        <taxon>Eukaryota</taxon>
        <taxon>Fungi</taxon>
        <taxon>Dikarya</taxon>
        <taxon>Ascomycota</taxon>
        <taxon>Pezizomycotina</taxon>
        <taxon>Leotiomycetes</taxon>
        <taxon>Thelebolales</taxon>
        <taxon>Thelebolaceae</taxon>
        <taxon>Pseudogymnoascus</taxon>
    </lineage>
</organism>
<gene>
    <name evidence="13" type="ORF">VE01_08628</name>
</gene>
<evidence type="ECO:0000256" key="12">
    <source>
        <dbReference type="SAM" id="Phobius"/>
    </source>
</evidence>
<evidence type="ECO:0000256" key="1">
    <source>
        <dbReference type="ARBA" id="ARBA00004448"/>
    </source>
</evidence>
<keyword evidence="8 9" id="KW-0472">Membrane</keyword>
<dbReference type="Pfam" id="PF00153">
    <property type="entry name" value="Mito_carr"/>
    <property type="match status" value="3"/>
</dbReference>
<dbReference type="Gene3D" id="1.50.40.10">
    <property type="entry name" value="Mitochondrial carrier domain"/>
    <property type="match status" value="2"/>
</dbReference>
<keyword evidence="14" id="KW-1185">Reference proteome</keyword>
<name>A0A1B8GAW0_9PEZI</name>
<evidence type="ECO:0000256" key="10">
    <source>
        <dbReference type="RuleBase" id="RU000488"/>
    </source>
</evidence>
<evidence type="ECO:0000256" key="8">
    <source>
        <dbReference type="ARBA" id="ARBA00023136"/>
    </source>
</evidence>
<keyword evidence="3 9" id="KW-0812">Transmembrane</keyword>
<dbReference type="PROSITE" id="PS50920">
    <property type="entry name" value="SOLCAR"/>
    <property type="match status" value="3"/>
</dbReference>
<feature type="repeat" description="Solcar" evidence="9">
    <location>
        <begin position="187"/>
        <end position="253"/>
    </location>
</feature>
<feature type="region of interest" description="Disordered" evidence="11">
    <location>
        <begin position="18"/>
        <end position="37"/>
    </location>
</feature>
<reference evidence="13 14" key="1">
    <citation type="submission" date="2016-03" db="EMBL/GenBank/DDBJ databases">
        <title>Comparative genomics of Pseudogymnoascus destructans, the fungus causing white-nose syndrome of bats.</title>
        <authorList>
            <person name="Palmer J.M."/>
            <person name="Drees K.P."/>
            <person name="Foster J.T."/>
            <person name="Lindner D.L."/>
        </authorList>
    </citation>
    <scope>NUCLEOTIDE SEQUENCE [LARGE SCALE GENOMIC DNA]</scope>
    <source>
        <strain evidence="13 14">UAMH 10579</strain>
    </source>
</reference>
<keyword evidence="4" id="KW-0677">Repeat</keyword>
<feature type="repeat" description="Solcar" evidence="9">
    <location>
        <begin position="66"/>
        <end position="180"/>
    </location>
</feature>
<feature type="repeat" description="Solcar" evidence="9">
    <location>
        <begin position="279"/>
        <end position="368"/>
    </location>
</feature>
<dbReference type="Proteomes" id="UP000091956">
    <property type="component" value="Unassembled WGS sequence"/>
</dbReference>
<dbReference type="EMBL" id="KV460259">
    <property type="protein sequence ID" value="OBT92960.1"/>
    <property type="molecule type" value="Genomic_DNA"/>
</dbReference>
<dbReference type="InterPro" id="IPR049562">
    <property type="entry name" value="SLC25A33/36-like"/>
</dbReference>
<dbReference type="GO" id="GO:1990519">
    <property type="term" value="P:pyrimidine nucleotide import into mitochondrion"/>
    <property type="evidence" value="ECO:0007669"/>
    <property type="project" value="TreeGrafter"/>
</dbReference>
<dbReference type="SUPFAM" id="SSF103506">
    <property type="entry name" value="Mitochondrial carrier"/>
    <property type="match status" value="1"/>
</dbReference>
<dbReference type="STRING" id="342668.A0A1B8GAW0"/>
<comment type="similarity">
    <text evidence="10">Belongs to the mitochondrial carrier (TC 2.A.29) family.</text>
</comment>
<dbReference type="RefSeq" id="XP_018126693.1">
    <property type="nucleotide sequence ID" value="XM_018278049.1"/>
</dbReference>
<dbReference type="PANTHER" id="PTHR45829">
    <property type="entry name" value="MITOCHONDRIAL CARRIER PROTEIN RIM2"/>
    <property type="match status" value="1"/>
</dbReference>
<accession>A0A1B8GAW0</accession>
<feature type="transmembrane region" description="Helical" evidence="12">
    <location>
        <begin position="189"/>
        <end position="213"/>
    </location>
</feature>
<evidence type="ECO:0000256" key="11">
    <source>
        <dbReference type="SAM" id="MobiDB-lite"/>
    </source>
</evidence>
<comment type="subcellular location">
    <subcellularLocation>
        <location evidence="1">Mitochondrion inner membrane</location>
        <topology evidence="1">Multi-pass membrane protein</topology>
    </subcellularLocation>
</comment>
<evidence type="ECO:0000256" key="9">
    <source>
        <dbReference type="PROSITE-ProRule" id="PRU00282"/>
    </source>
</evidence>
<keyword evidence="7" id="KW-0496">Mitochondrion</keyword>
<dbReference type="InterPro" id="IPR023395">
    <property type="entry name" value="MCP_dom_sf"/>
</dbReference>
<dbReference type="GeneID" id="28842014"/>
<evidence type="ECO:0000313" key="14">
    <source>
        <dbReference type="Proteomes" id="UP000091956"/>
    </source>
</evidence>
<dbReference type="GO" id="GO:0015218">
    <property type="term" value="F:pyrimidine nucleotide transmembrane transporter activity"/>
    <property type="evidence" value="ECO:0007669"/>
    <property type="project" value="InterPro"/>
</dbReference>
<reference evidence="14" key="2">
    <citation type="journal article" date="2018" name="Nat. Commun.">
        <title>Extreme sensitivity to ultraviolet light in the fungal pathogen causing white-nose syndrome of bats.</title>
        <authorList>
            <person name="Palmer J.M."/>
            <person name="Drees K.P."/>
            <person name="Foster J.T."/>
            <person name="Lindner D.L."/>
        </authorList>
    </citation>
    <scope>NUCLEOTIDE SEQUENCE [LARGE SCALE GENOMIC DNA]</scope>
    <source>
        <strain evidence="14">UAMH 10579</strain>
    </source>
</reference>
<dbReference type="PANTHER" id="PTHR45829:SF4">
    <property type="entry name" value="MITOCHONDRIAL CARRIER PROTEIN RIM2"/>
    <property type="match status" value="1"/>
</dbReference>
<dbReference type="InterPro" id="IPR018108">
    <property type="entry name" value="MCP_transmembrane"/>
</dbReference>
<keyword evidence="2 10" id="KW-0813">Transport</keyword>
<evidence type="ECO:0000256" key="4">
    <source>
        <dbReference type="ARBA" id="ARBA00022737"/>
    </source>
</evidence>
<keyword evidence="5" id="KW-0999">Mitochondrion inner membrane</keyword>
<proteinExistence type="inferred from homology"/>
<dbReference type="GO" id="GO:0005743">
    <property type="term" value="C:mitochondrial inner membrane"/>
    <property type="evidence" value="ECO:0007669"/>
    <property type="project" value="UniProtKB-SubCell"/>
</dbReference>
<evidence type="ECO:0000256" key="5">
    <source>
        <dbReference type="ARBA" id="ARBA00022792"/>
    </source>
</evidence>